<dbReference type="FunFam" id="2.60.120.330:FF:000003">
    <property type="entry name" value="Gibberellin 20 oxidase 2"/>
    <property type="match status" value="1"/>
</dbReference>
<dbReference type="InterPro" id="IPR050231">
    <property type="entry name" value="Iron_ascorbate_oxido_reductase"/>
</dbReference>
<comment type="pathway">
    <text evidence="6">Plant hormone biosynthesis; gibberellin biosynthesis.</text>
</comment>
<dbReference type="GO" id="GO:0046872">
    <property type="term" value="F:metal ion binding"/>
    <property type="evidence" value="ECO:0007669"/>
    <property type="project" value="UniProtKB-KW"/>
</dbReference>
<comment type="cofactor">
    <cofactor evidence="1">
        <name>L-ascorbate</name>
        <dbReference type="ChEBI" id="CHEBI:38290"/>
    </cofactor>
</comment>
<evidence type="ECO:0000313" key="12">
    <source>
        <dbReference type="Proteomes" id="UP001293593"/>
    </source>
</evidence>
<dbReference type="EMBL" id="JAWXYG010000008">
    <property type="protein sequence ID" value="KAK4264720.1"/>
    <property type="molecule type" value="Genomic_DNA"/>
</dbReference>
<evidence type="ECO:0000259" key="10">
    <source>
        <dbReference type="PROSITE" id="PS51471"/>
    </source>
</evidence>
<dbReference type="Gene3D" id="2.60.120.330">
    <property type="entry name" value="B-lactam Antibiotic, Isopenicillin N Synthase, Chain"/>
    <property type="match status" value="1"/>
</dbReference>
<dbReference type="Pfam" id="PF14226">
    <property type="entry name" value="DIOX_N"/>
    <property type="match status" value="1"/>
</dbReference>
<dbReference type="PROSITE" id="PS51471">
    <property type="entry name" value="FE2OG_OXY"/>
    <property type="match status" value="1"/>
</dbReference>
<dbReference type="InterPro" id="IPR005123">
    <property type="entry name" value="Oxoglu/Fe-dep_dioxygenase_dom"/>
</dbReference>
<dbReference type="InterPro" id="IPR027443">
    <property type="entry name" value="IPNS-like_sf"/>
</dbReference>
<keyword evidence="5 9" id="KW-0408">Iron</keyword>
<organism evidence="11 12">
    <name type="scientific">Acacia crassicarpa</name>
    <name type="common">northern wattle</name>
    <dbReference type="NCBI Taxonomy" id="499986"/>
    <lineage>
        <taxon>Eukaryota</taxon>
        <taxon>Viridiplantae</taxon>
        <taxon>Streptophyta</taxon>
        <taxon>Embryophyta</taxon>
        <taxon>Tracheophyta</taxon>
        <taxon>Spermatophyta</taxon>
        <taxon>Magnoliopsida</taxon>
        <taxon>eudicotyledons</taxon>
        <taxon>Gunneridae</taxon>
        <taxon>Pentapetalae</taxon>
        <taxon>rosids</taxon>
        <taxon>fabids</taxon>
        <taxon>Fabales</taxon>
        <taxon>Fabaceae</taxon>
        <taxon>Caesalpinioideae</taxon>
        <taxon>mimosoid clade</taxon>
        <taxon>Acacieae</taxon>
        <taxon>Acacia</taxon>
    </lineage>
</organism>
<comment type="catalytic activity">
    <reaction evidence="8">
        <text>gibberellin A12 + 2 2-oxoglutarate + 3 O2 + H(+) = gibberellin A9 + 2 succinate + 3 CO2 + 2 H2O</text>
        <dbReference type="Rhea" id="RHEA:60772"/>
        <dbReference type="ChEBI" id="CHEBI:15377"/>
        <dbReference type="ChEBI" id="CHEBI:15378"/>
        <dbReference type="ChEBI" id="CHEBI:15379"/>
        <dbReference type="ChEBI" id="CHEBI:16526"/>
        <dbReference type="ChEBI" id="CHEBI:16810"/>
        <dbReference type="ChEBI" id="CHEBI:30031"/>
        <dbReference type="ChEBI" id="CHEBI:58627"/>
        <dbReference type="ChEBI" id="CHEBI:73255"/>
    </reaction>
    <physiologicalReaction direction="left-to-right" evidence="8">
        <dbReference type="Rhea" id="RHEA:60773"/>
    </physiologicalReaction>
</comment>
<sequence length="381" mass="43286">MAMETKKYENGMRVFETSFLKQKEMPSEFVWSSEDLTETAKENLNEPLIDLNDFTKGDEEAMARACQLVREACVKHGFFQVTNHGVDPLLIQAAYDVMSAIFSLPLDVKLKAERPRGRVQGYAGVQHHADRFSSTNLPWKEAYSCEYSNQGSDSHIIEHFKSAFGDKIDKHTGEVCQRYGDAMKGLSEVIMEVLAMSLGVERSYFKEYFKDGGGIMRCNFYPPCPLSNLTLGTGPHSDPASVTILHQDQVGGLQVYIDNKWLAVQPRSEAFVINIGDTFQALTNGKFKSCVHRALVNREKERRSLVYFIVPNKDKTVKPPEELLLGEKEERKYPDFKWSDLFTFSQLHHRPDTHTLTSFVQWFLSSKSNNDQSLPSSNNNA</sequence>
<accession>A0AAE1J6Q2</accession>
<gene>
    <name evidence="11" type="ORF">QN277_025855</name>
</gene>
<keyword evidence="4 9" id="KW-0560">Oxidoreductase</keyword>
<comment type="caution">
    <text evidence="11">The sequence shown here is derived from an EMBL/GenBank/DDBJ whole genome shotgun (WGS) entry which is preliminary data.</text>
</comment>
<name>A0AAE1J6Q2_9FABA</name>
<evidence type="ECO:0000256" key="3">
    <source>
        <dbReference type="ARBA" id="ARBA00022723"/>
    </source>
</evidence>
<dbReference type="Proteomes" id="UP001293593">
    <property type="component" value="Unassembled WGS sequence"/>
</dbReference>
<feature type="domain" description="Fe2OG dioxygenase" evidence="10">
    <location>
        <begin position="212"/>
        <end position="311"/>
    </location>
</feature>
<comment type="similarity">
    <text evidence="7">Belongs to the iron/ascorbate-dependent oxidoreductase family. GA20OX subfamily.</text>
</comment>
<evidence type="ECO:0000256" key="2">
    <source>
        <dbReference type="ARBA" id="ARBA00004972"/>
    </source>
</evidence>
<keyword evidence="12" id="KW-1185">Reference proteome</keyword>
<dbReference type="SUPFAM" id="SSF51197">
    <property type="entry name" value="Clavaminate synthase-like"/>
    <property type="match status" value="1"/>
</dbReference>
<dbReference type="InterPro" id="IPR044861">
    <property type="entry name" value="IPNS-like_FE2OG_OXY"/>
</dbReference>
<dbReference type="GO" id="GO:0009686">
    <property type="term" value="P:gibberellin biosynthetic process"/>
    <property type="evidence" value="ECO:0007669"/>
    <property type="project" value="UniProtKB-ARBA"/>
</dbReference>
<evidence type="ECO:0000256" key="4">
    <source>
        <dbReference type="ARBA" id="ARBA00023002"/>
    </source>
</evidence>
<comment type="pathway">
    <text evidence="2">Hormone biosynthesis.</text>
</comment>
<keyword evidence="3 9" id="KW-0479">Metal-binding</keyword>
<dbReference type="AlphaFoldDB" id="A0AAE1J6Q2"/>
<evidence type="ECO:0000256" key="6">
    <source>
        <dbReference type="ARBA" id="ARBA00037909"/>
    </source>
</evidence>
<protein>
    <recommendedName>
        <fullName evidence="10">Fe2OG dioxygenase domain-containing protein</fullName>
    </recommendedName>
</protein>
<evidence type="ECO:0000256" key="7">
    <source>
        <dbReference type="ARBA" id="ARBA00043997"/>
    </source>
</evidence>
<proteinExistence type="inferred from homology"/>
<evidence type="ECO:0000256" key="1">
    <source>
        <dbReference type="ARBA" id="ARBA00001961"/>
    </source>
</evidence>
<dbReference type="PANTHER" id="PTHR47990">
    <property type="entry name" value="2-OXOGLUTARATE (2OG) AND FE(II)-DEPENDENT OXYGENASE SUPERFAMILY PROTEIN-RELATED"/>
    <property type="match status" value="1"/>
</dbReference>
<dbReference type="GO" id="GO:0045544">
    <property type="term" value="F:gibberellin 20-oxidase activity"/>
    <property type="evidence" value="ECO:0007669"/>
    <property type="project" value="UniProtKB-ARBA"/>
</dbReference>
<dbReference type="Pfam" id="PF03171">
    <property type="entry name" value="2OG-FeII_Oxy"/>
    <property type="match status" value="1"/>
</dbReference>
<evidence type="ECO:0000256" key="5">
    <source>
        <dbReference type="ARBA" id="ARBA00023004"/>
    </source>
</evidence>
<dbReference type="InterPro" id="IPR026992">
    <property type="entry name" value="DIOX_N"/>
</dbReference>
<evidence type="ECO:0000256" key="8">
    <source>
        <dbReference type="ARBA" id="ARBA00050508"/>
    </source>
</evidence>
<evidence type="ECO:0000313" key="11">
    <source>
        <dbReference type="EMBL" id="KAK4264720.1"/>
    </source>
</evidence>
<reference evidence="11" key="1">
    <citation type="submission" date="2023-10" db="EMBL/GenBank/DDBJ databases">
        <title>Chromosome-level genome of the transformable northern wattle, Acacia crassicarpa.</title>
        <authorList>
            <person name="Massaro I."/>
            <person name="Sinha N.R."/>
            <person name="Poethig S."/>
            <person name="Leichty A.R."/>
        </authorList>
    </citation>
    <scope>NUCLEOTIDE SEQUENCE</scope>
    <source>
        <strain evidence="11">Acra3RX</strain>
        <tissue evidence="11">Leaf</tissue>
    </source>
</reference>
<evidence type="ECO:0000256" key="9">
    <source>
        <dbReference type="RuleBase" id="RU003682"/>
    </source>
</evidence>